<organism evidence="2">
    <name type="scientific">Auxenochlorella protothecoides</name>
    <name type="common">Green microalga</name>
    <name type="synonym">Chlorella protothecoides</name>
    <dbReference type="NCBI Taxonomy" id="3075"/>
    <lineage>
        <taxon>Eukaryota</taxon>
        <taxon>Viridiplantae</taxon>
        <taxon>Chlorophyta</taxon>
        <taxon>core chlorophytes</taxon>
        <taxon>Trebouxiophyceae</taxon>
        <taxon>Chlorellales</taxon>
        <taxon>Chlorellaceae</taxon>
        <taxon>Auxenochlorella</taxon>
    </lineage>
</organism>
<feature type="region of interest" description="Disordered" evidence="1">
    <location>
        <begin position="1"/>
        <end position="32"/>
    </location>
</feature>
<feature type="compositionally biased region" description="Basic and acidic residues" evidence="1">
    <location>
        <begin position="151"/>
        <end position="167"/>
    </location>
</feature>
<dbReference type="EMBL" id="GDKF01006250">
    <property type="protein sequence ID" value="JAT72372.1"/>
    <property type="molecule type" value="Transcribed_RNA"/>
</dbReference>
<gene>
    <name evidence="2" type="ORF">g.13142</name>
</gene>
<feature type="region of interest" description="Disordered" evidence="1">
    <location>
        <begin position="128"/>
        <end position="191"/>
    </location>
</feature>
<evidence type="ECO:0000256" key="1">
    <source>
        <dbReference type="SAM" id="MobiDB-lite"/>
    </source>
</evidence>
<feature type="compositionally biased region" description="Basic residues" evidence="1">
    <location>
        <begin position="1"/>
        <end position="10"/>
    </location>
</feature>
<evidence type="ECO:0000313" key="2">
    <source>
        <dbReference type="EMBL" id="JAT72372.1"/>
    </source>
</evidence>
<reference evidence="2" key="1">
    <citation type="submission" date="2015-08" db="EMBL/GenBank/DDBJ databases">
        <authorList>
            <person name="Babu N.S."/>
            <person name="Beckwith C.J."/>
            <person name="Beseler K.G."/>
            <person name="Brison A."/>
            <person name="Carone J.V."/>
            <person name="Caskin T.P."/>
            <person name="Diamond M."/>
            <person name="Durham M.E."/>
            <person name="Foxe J.M."/>
            <person name="Go M."/>
            <person name="Henderson B.A."/>
            <person name="Jones I.B."/>
            <person name="McGettigan J.A."/>
            <person name="Micheletti S.J."/>
            <person name="Nasrallah M.E."/>
            <person name="Ortiz D."/>
            <person name="Piller C.R."/>
            <person name="Privatt S.R."/>
            <person name="Schneider S.L."/>
            <person name="Sharp S."/>
            <person name="Smith T.C."/>
            <person name="Stanton J.D."/>
            <person name="Ullery H.E."/>
            <person name="Wilson R.J."/>
            <person name="Serrano M.G."/>
            <person name="Buck G."/>
            <person name="Lee V."/>
            <person name="Wang Y."/>
            <person name="Carvalho R."/>
            <person name="Voegtly L."/>
            <person name="Shi R."/>
            <person name="Duckworth R."/>
            <person name="Johnson A."/>
            <person name="Loviza R."/>
            <person name="Walstead R."/>
            <person name="Shah Z."/>
            <person name="Kiflezghi M."/>
            <person name="Wade K."/>
            <person name="Ball S.L."/>
            <person name="Bradley K.W."/>
            <person name="Asai D.J."/>
            <person name="Bowman C.A."/>
            <person name="Russell D.A."/>
            <person name="Pope W.H."/>
            <person name="Jacobs-Sera D."/>
            <person name="Hendrix R.W."/>
            <person name="Hatfull G.F."/>
        </authorList>
    </citation>
    <scope>NUCLEOTIDE SEQUENCE</scope>
</reference>
<dbReference type="AlphaFoldDB" id="A0A1D1ZZK7"/>
<name>A0A1D1ZZK7_AUXPR</name>
<accession>A0A1D1ZZK7</accession>
<feature type="compositionally biased region" description="Polar residues" evidence="1">
    <location>
        <begin position="174"/>
        <end position="185"/>
    </location>
</feature>
<proteinExistence type="predicted"/>
<sequence>MAKGKKKRRSAAFAMDQDGSGKQTAPPEGWTAESIADGESMDVADTGSQAAAADLATPRCMDVQCVHLHTCRWGIQGSLSHHQPEEQGLHRPRPARLHYNFYPSHPGTSSVLARLAYKVFFDQIESMRQPSRRIPGKRGQKSRAQKQRRAARMEKGLAHASRVEGKALKLSGSKAKQTSSKSLWVTQKGHK</sequence>
<feature type="compositionally biased region" description="Basic residues" evidence="1">
    <location>
        <begin position="130"/>
        <end position="150"/>
    </location>
</feature>
<protein>
    <submittedName>
        <fullName evidence="2">Uncharacterized protein</fullName>
    </submittedName>
</protein>